<evidence type="ECO:0000256" key="1">
    <source>
        <dbReference type="SAM" id="MobiDB-lite"/>
    </source>
</evidence>
<proteinExistence type="predicted"/>
<name>A0ABR1L8B1_9PEZI</name>
<gene>
    <name evidence="2" type="ORF">J3D65DRAFT_139842</name>
</gene>
<evidence type="ECO:0000313" key="2">
    <source>
        <dbReference type="EMBL" id="KAK7530870.1"/>
    </source>
</evidence>
<dbReference type="Proteomes" id="UP001360953">
    <property type="component" value="Unassembled WGS sequence"/>
</dbReference>
<comment type="caution">
    <text evidence="2">The sequence shown here is derived from an EMBL/GenBank/DDBJ whole genome shotgun (WGS) entry which is preliminary data.</text>
</comment>
<reference evidence="2 3" key="1">
    <citation type="submission" date="2024-04" db="EMBL/GenBank/DDBJ databases">
        <title>Phyllosticta paracitricarpa is synonymous to the EU quarantine fungus P. citricarpa based on phylogenomic analyses.</title>
        <authorList>
            <consortium name="Lawrence Berkeley National Laboratory"/>
            <person name="Van ingen-buijs V.A."/>
            <person name="Van westerhoven A.C."/>
            <person name="Haridas S."/>
            <person name="Skiadas P."/>
            <person name="Martin F."/>
            <person name="Groenewald J.Z."/>
            <person name="Crous P.W."/>
            <person name="Seidl M.F."/>
        </authorList>
    </citation>
    <scope>NUCLEOTIDE SEQUENCE [LARGE SCALE GENOMIC DNA]</scope>
    <source>
        <strain evidence="2 3">CPC 17464</strain>
    </source>
</reference>
<feature type="region of interest" description="Disordered" evidence="1">
    <location>
        <begin position="119"/>
        <end position="150"/>
    </location>
</feature>
<organism evidence="2 3">
    <name type="scientific">Phyllosticta citribraziliensis</name>
    <dbReference type="NCBI Taxonomy" id="989973"/>
    <lineage>
        <taxon>Eukaryota</taxon>
        <taxon>Fungi</taxon>
        <taxon>Dikarya</taxon>
        <taxon>Ascomycota</taxon>
        <taxon>Pezizomycotina</taxon>
        <taxon>Dothideomycetes</taxon>
        <taxon>Dothideomycetes incertae sedis</taxon>
        <taxon>Botryosphaeriales</taxon>
        <taxon>Phyllostictaceae</taxon>
        <taxon>Phyllosticta</taxon>
    </lineage>
</organism>
<dbReference type="EMBL" id="JBBPEH010000013">
    <property type="protein sequence ID" value="KAK7530870.1"/>
    <property type="molecule type" value="Genomic_DNA"/>
</dbReference>
<accession>A0ABR1L8B1</accession>
<dbReference type="RefSeq" id="XP_066650943.1">
    <property type="nucleotide sequence ID" value="XM_066793979.1"/>
</dbReference>
<keyword evidence="3" id="KW-1185">Reference proteome</keyword>
<protein>
    <submittedName>
        <fullName evidence="2">Uncharacterized protein</fullName>
    </submittedName>
</protein>
<evidence type="ECO:0000313" key="3">
    <source>
        <dbReference type="Proteomes" id="UP001360953"/>
    </source>
</evidence>
<sequence>MDGAKELPLSRQTALVSIVSLTTHFKETCQRHGAPTSSTHPTSDIFTSYILSVEETTNHLHQPGQAPFPQLRARVTTHSSLSHPSAPANQLATAPRHLRPAFPPFSPFDRSLFQCRRRERRARHAVGTGNPATRPDSRKSPGDAGGDQQRPMSARICMYVWCVMYVAVRHAHPATPPCREHPACLSRRPSSLSKCRPCVFVASPTWAGQPFVSAMCASQVGRQDWTVQYLTTSRQAQLACAP</sequence>
<dbReference type="GeneID" id="92026885"/>